<feature type="region of interest" description="Disordered" evidence="2">
    <location>
        <begin position="389"/>
        <end position="426"/>
    </location>
</feature>
<comment type="caution">
    <text evidence="5">The sequence shown here is derived from an EMBL/GenBank/DDBJ whole genome shotgun (WGS) entry which is preliminary data.</text>
</comment>
<feature type="transmembrane region" description="Helical" evidence="3">
    <location>
        <begin position="20"/>
        <end position="39"/>
    </location>
</feature>
<keyword evidence="3" id="KW-1133">Transmembrane helix</keyword>
<keyword evidence="6" id="KW-1185">Reference proteome</keyword>
<feature type="compositionally biased region" description="Polar residues" evidence="2">
    <location>
        <begin position="397"/>
        <end position="413"/>
    </location>
</feature>
<evidence type="ECO:0000256" key="3">
    <source>
        <dbReference type="SAM" id="Phobius"/>
    </source>
</evidence>
<dbReference type="PANTHER" id="PTHR16943">
    <property type="entry name" value="2-METHYLCITRATE DEHYDRATASE-RELATED"/>
    <property type="match status" value="1"/>
</dbReference>
<keyword evidence="3" id="KW-0812">Transmembrane</keyword>
<dbReference type="InterPro" id="IPR045336">
    <property type="entry name" value="MmgE_PrpD_N"/>
</dbReference>
<organism evidence="5 6">
    <name type="scientific">Aspergillus hiratsukae</name>
    <dbReference type="NCBI Taxonomy" id="1194566"/>
    <lineage>
        <taxon>Eukaryota</taxon>
        <taxon>Fungi</taxon>
        <taxon>Dikarya</taxon>
        <taxon>Ascomycota</taxon>
        <taxon>Pezizomycotina</taxon>
        <taxon>Eurotiomycetes</taxon>
        <taxon>Eurotiomycetidae</taxon>
        <taxon>Eurotiales</taxon>
        <taxon>Aspergillaceae</taxon>
        <taxon>Aspergillus</taxon>
        <taxon>Aspergillus subgen. Fumigati</taxon>
    </lineage>
</organism>
<evidence type="ECO:0000313" key="5">
    <source>
        <dbReference type="EMBL" id="KAF7126209.1"/>
    </source>
</evidence>
<evidence type="ECO:0000313" key="6">
    <source>
        <dbReference type="Proteomes" id="UP000630445"/>
    </source>
</evidence>
<gene>
    <name evidence="5" type="ORF">CNMCM5793_002631</name>
</gene>
<dbReference type="InterPro" id="IPR025202">
    <property type="entry name" value="PLD-like_dom"/>
</dbReference>
<dbReference type="Gene3D" id="3.30.1330.120">
    <property type="entry name" value="2-methylcitrate dehydratase PrpD"/>
    <property type="match status" value="1"/>
</dbReference>
<dbReference type="InterPro" id="IPR005656">
    <property type="entry name" value="MmgE_PrpD"/>
</dbReference>
<sequence length="1120" mass="124720">MHRTHQLSDQRYDSTLAAVLKFSGAIFSICLSSLVIWIARQPTSDNHTCCDMISDKVYRLCHHDKTVSSELAKDPRQPPAKLFHKLYHEHKPKDKLVETKKSTDDRQDDLQRAYECGNWGTAKPSTLFLKIYHDALCTLDKNPLAGVVSPPLMGSHGVVPLTIVAPLPDLCRHVANCIARAEKEVFLGTNFWIYSDASTLITNAFRELSRRAGERGSKVVVKVLYDRGSPQQLWDNHLSVGEKQYADPNGKVRLPPAREIPNIDLQVTNYHRPIFGTFHAKFMLIDRRIALLQSSNVQDNDNLEMLIHVEGPIVDSFYDTALISWGKALKTPLPMLSSPAASAGVSSFSTQHSQAESDEDLRSPLPEHTTQDPHYDCDIQQDAQRVNDTIRPRGGESKTQAVTRHLNTTIQRDTTGDAPDSDQEPPMRPYVTLPPHRPFPMALVNREPWGGKFSIAPNHTSTYTPQNSAFLSAFKHAKHSIFIQTPNMNAEPILEALLDAVRRGVTVTCHLCLGYNDAGQLLPFQNGTNEMIANRLYRSLRTDEERSRLRIYNYVAKDQTKPIHNKYKKRSCHVKLMIIDEQVAIQGNGNLDTQSFYHSQEVNLLLDSPLVCRAWLEQINQNQNTALYGAVSTKDGCWHDPVTVDITQYVFHYPIDNEKAWSAARVALLDAMGCAIETLSTSEECQKLLGPAMPGTEVPNGFRLPGTNLRLDPVKGAFDMGTLIRYLDHNDALGGAEWGHPSDNLGAILAVADWLCRASAAGGYKHTGPPLTMRTLLTALIKAYEIQGCYQIRNAFNAFGIDHVILVKLASAAVVAWLLGLTEEQTQATLSHVWMDGHPSRVYRTGANTIPRKGWAAGDACMRAVHLALLVRAGQPGALTPLSSVPFGFYARTFGADGLEMPRPFGVWTIQNVLFKVMPVEGHGIAAVEAALVQLGKLRARGLGPECIARVEVRTTQAADSIINKRGPLHNAADRDHCIQYVIALAFLKGSAPEARDYRDESYWARSEELASLRERIFIHVDEQLTRDYLDLNKKSIGSALTVHLQDGSELPEVLVEYPAGHVRNPATARAVQEKFTKNMRLMFNGKEISKVLQEVEKDDLLIMDFVELFARQSSPGPRL</sequence>
<dbReference type="Pfam" id="PF03972">
    <property type="entry name" value="MmgE_PrpD_N"/>
    <property type="match status" value="1"/>
</dbReference>
<feature type="region of interest" description="Disordered" evidence="2">
    <location>
        <begin position="339"/>
        <end position="375"/>
    </location>
</feature>
<dbReference type="PANTHER" id="PTHR16943:SF15">
    <property type="entry name" value="DEHYDRATASE (PRPD), PUTATIVE-RELATED"/>
    <property type="match status" value="1"/>
</dbReference>
<dbReference type="SUPFAM" id="SSF103378">
    <property type="entry name" value="2-methylcitrate dehydratase PrpD"/>
    <property type="match status" value="1"/>
</dbReference>
<dbReference type="GO" id="GO:0016829">
    <property type="term" value="F:lyase activity"/>
    <property type="evidence" value="ECO:0007669"/>
    <property type="project" value="InterPro"/>
</dbReference>
<dbReference type="SMART" id="SM00155">
    <property type="entry name" value="PLDc"/>
    <property type="match status" value="2"/>
</dbReference>
<dbReference type="InterPro" id="IPR001736">
    <property type="entry name" value="PLipase_D/transphosphatidylase"/>
</dbReference>
<protein>
    <recommendedName>
        <fullName evidence="4">PLD phosphodiesterase domain-containing protein</fullName>
    </recommendedName>
</protein>
<dbReference type="InterPro" id="IPR036148">
    <property type="entry name" value="MmgE/PrpD_sf"/>
</dbReference>
<dbReference type="Pfam" id="PF19305">
    <property type="entry name" value="MmgE_PrpD_C"/>
    <property type="match status" value="1"/>
</dbReference>
<dbReference type="GO" id="GO:0005739">
    <property type="term" value="C:mitochondrion"/>
    <property type="evidence" value="ECO:0007669"/>
    <property type="project" value="TreeGrafter"/>
</dbReference>
<dbReference type="InterPro" id="IPR042188">
    <property type="entry name" value="MmgE/PrpD_sf_2"/>
</dbReference>
<dbReference type="Proteomes" id="UP000630445">
    <property type="component" value="Unassembled WGS sequence"/>
</dbReference>
<name>A0A8H6PD03_9EURO</name>
<dbReference type="SUPFAM" id="SSF56024">
    <property type="entry name" value="Phospholipase D/nuclease"/>
    <property type="match status" value="2"/>
</dbReference>
<dbReference type="PROSITE" id="PS50035">
    <property type="entry name" value="PLD"/>
    <property type="match status" value="2"/>
</dbReference>
<feature type="domain" description="PLD phosphodiesterase" evidence="4">
    <location>
        <begin position="568"/>
        <end position="595"/>
    </location>
</feature>
<comment type="similarity">
    <text evidence="1">Belongs to the PrpD family.</text>
</comment>
<feature type="compositionally biased region" description="Polar residues" evidence="2">
    <location>
        <begin position="344"/>
        <end position="354"/>
    </location>
</feature>
<evidence type="ECO:0000259" key="4">
    <source>
        <dbReference type="PROSITE" id="PS50035"/>
    </source>
</evidence>
<dbReference type="Gene3D" id="1.10.4100.10">
    <property type="entry name" value="2-methylcitrate dehydratase PrpD"/>
    <property type="match status" value="1"/>
</dbReference>
<evidence type="ECO:0000256" key="1">
    <source>
        <dbReference type="ARBA" id="ARBA00006174"/>
    </source>
</evidence>
<dbReference type="InterPro" id="IPR045337">
    <property type="entry name" value="MmgE_PrpD_C"/>
</dbReference>
<dbReference type="Pfam" id="PF13091">
    <property type="entry name" value="PLDc_2"/>
    <property type="match status" value="1"/>
</dbReference>
<dbReference type="InterPro" id="IPR042183">
    <property type="entry name" value="MmgE/PrpD_sf_1"/>
</dbReference>
<dbReference type="Gene3D" id="3.30.870.10">
    <property type="entry name" value="Endonuclease Chain A"/>
    <property type="match status" value="2"/>
</dbReference>
<keyword evidence="3" id="KW-0472">Membrane</keyword>
<feature type="domain" description="PLD phosphodiesterase" evidence="4">
    <location>
        <begin position="274"/>
        <end position="301"/>
    </location>
</feature>
<proteinExistence type="inferred from homology"/>
<accession>A0A8H6PD03</accession>
<dbReference type="EMBL" id="JACBAD010001942">
    <property type="protein sequence ID" value="KAF7126209.1"/>
    <property type="molecule type" value="Genomic_DNA"/>
</dbReference>
<reference evidence="5" key="1">
    <citation type="submission" date="2020-06" db="EMBL/GenBank/DDBJ databases">
        <title>Draft genome sequences of strains closely related to Aspergillus parafelis and Aspergillus hiratsukae.</title>
        <authorList>
            <person name="Dos Santos R.A.C."/>
            <person name="Rivero-Menendez O."/>
            <person name="Steenwyk J.L."/>
            <person name="Mead M.E."/>
            <person name="Goldman G.H."/>
            <person name="Alastruey-Izquierdo A."/>
            <person name="Rokas A."/>
        </authorList>
    </citation>
    <scope>NUCLEOTIDE SEQUENCE</scope>
    <source>
        <strain evidence="5">CNM-CM5793</strain>
    </source>
</reference>
<dbReference type="OrthoDB" id="9997422at2759"/>
<evidence type="ECO:0000256" key="2">
    <source>
        <dbReference type="SAM" id="MobiDB-lite"/>
    </source>
</evidence>
<dbReference type="AlphaFoldDB" id="A0A8H6PD03"/>
<dbReference type="CDD" id="cd00138">
    <property type="entry name" value="PLDc_SF"/>
    <property type="match status" value="2"/>
</dbReference>